<evidence type="ECO:0000313" key="2">
    <source>
        <dbReference type="EMBL" id="OJA09830.1"/>
    </source>
</evidence>
<comment type="caution">
    <text evidence="2">The sequence shown here is derived from an EMBL/GenBank/DDBJ whole genome shotgun (WGS) entry which is preliminary data.</text>
</comment>
<feature type="compositionally biased region" description="Low complexity" evidence="1">
    <location>
        <begin position="40"/>
        <end position="51"/>
    </location>
</feature>
<accession>A0A1J8PKZ0</accession>
<proteinExistence type="predicted"/>
<feature type="region of interest" description="Disordered" evidence="1">
    <location>
        <begin position="40"/>
        <end position="65"/>
    </location>
</feature>
<name>A0A1J8PKZ0_9AGAM</name>
<reference evidence="2 3" key="1">
    <citation type="submission" date="2016-03" db="EMBL/GenBank/DDBJ databases">
        <title>Comparative genomics of the ectomycorrhizal sister species Rhizopogon vinicolor and Rhizopogon vesiculosus (Basidiomycota: Boletales) reveals a divergence of the mating type B locus.</title>
        <authorList>
            <person name="Mujic A.B."/>
            <person name="Kuo A."/>
            <person name="Tritt A."/>
            <person name="Lipzen A."/>
            <person name="Chen C."/>
            <person name="Johnson J."/>
            <person name="Sharma A."/>
            <person name="Barry K."/>
            <person name="Grigoriev I.V."/>
            <person name="Spatafora J.W."/>
        </authorList>
    </citation>
    <scope>NUCLEOTIDE SEQUENCE [LARGE SCALE GENOMIC DNA]</scope>
    <source>
        <strain evidence="2 3">AM-OR11-056</strain>
    </source>
</reference>
<dbReference type="AlphaFoldDB" id="A0A1J8PKZ0"/>
<evidence type="ECO:0000313" key="3">
    <source>
        <dbReference type="Proteomes" id="UP000183567"/>
    </source>
</evidence>
<keyword evidence="3" id="KW-1185">Reference proteome</keyword>
<organism evidence="2 3">
    <name type="scientific">Rhizopogon vesiculosus</name>
    <dbReference type="NCBI Taxonomy" id="180088"/>
    <lineage>
        <taxon>Eukaryota</taxon>
        <taxon>Fungi</taxon>
        <taxon>Dikarya</taxon>
        <taxon>Basidiomycota</taxon>
        <taxon>Agaricomycotina</taxon>
        <taxon>Agaricomycetes</taxon>
        <taxon>Agaricomycetidae</taxon>
        <taxon>Boletales</taxon>
        <taxon>Suillineae</taxon>
        <taxon>Rhizopogonaceae</taxon>
        <taxon>Rhizopogon</taxon>
    </lineage>
</organism>
<sequence>MNSTLMRHVVLLMCAVSRHPSYLSPRGLPVQYANSSLLSSASANSSPLSVSTQRPKWGTTRLVTH</sequence>
<evidence type="ECO:0000256" key="1">
    <source>
        <dbReference type="SAM" id="MobiDB-lite"/>
    </source>
</evidence>
<dbReference type="Proteomes" id="UP000183567">
    <property type="component" value="Unassembled WGS sequence"/>
</dbReference>
<dbReference type="EMBL" id="LVVM01005763">
    <property type="protein sequence ID" value="OJA09830.1"/>
    <property type="molecule type" value="Genomic_DNA"/>
</dbReference>
<gene>
    <name evidence="2" type="ORF">AZE42_11138</name>
</gene>
<protein>
    <submittedName>
        <fullName evidence="2">Uncharacterized protein</fullName>
    </submittedName>
</protein>